<name>A0A4Q8AMX1_9MICO</name>
<accession>A0A4Q8AMX1</accession>
<reference evidence="1 2" key="1">
    <citation type="submission" date="2019-02" db="EMBL/GenBank/DDBJ databases">
        <title>Sequencing the genomes of 1000 actinobacteria strains.</title>
        <authorList>
            <person name="Klenk H.-P."/>
        </authorList>
    </citation>
    <scope>NUCLEOTIDE SEQUENCE [LARGE SCALE GENOMIC DNA]</scope>
    <source>
        <strain evidence="1 2">DSM 18319</strain>
    </source>
</reference>
<comment type="caution">
    <text evidence="1">The sequence shown here is derived from an EMBL/GenBank/DDBJ whole genome shotgun (WGS) entry which is preliminary data.</text>
</comment>
<dbReference type="AlphaFoldDB" id="A0A4Q8AMX1"/>
<evidence type="ECO:0000313" key="2">
    <source>
        <dbReference type="Proteomes" id="UP000291483"/>
    </source>
</evidence>
<organism evidence="1 2">
    <name type="scientific">Microterricola gilva</name>
    <dbReference type="NCBI Taxonomy" id="393267"/>
    <lineage>
        <taxon>Bacteria</taxon>
        <taxon>Bacillati</taxon>
        <taxon>Actinomycetota</taxon>
        <taxon>Actinomycetes</taxon>
        <taxon>Micrococcales</taxon>
        <taxon>Microbacteriaceae</taxon>
        <taxon>Microterricola</taxon>
    </lineage>
</organism>
<dbReference type="Proteomes" id="UP000291483">
    <property type="component" value="Unassembled WGS sequence"/>
</dbReference>
<gene>
    <name evidence="1" type="ORF">EV379_1623</name>
</gene>
<dbReference type="EMBL" id="SHLC01000001">
    <property type="protein sequence ID" value="RZU65295.1"/>
    <property type="molecule type" value="Genomic_DNA"/>
</dbReference>
<keyword evidence="2" id="KW-1185">Reference proteome</keyword>
<proteinExistence type="predicted"/>
<evidence type="ECO:0000313" key="1">
    <source>
        <dbReference type="EMBL" id="RZU65295.1"/>
    </source>
</evidence>
<dbReference type="OrthoDB" id="5517693at2"/>
<sequence length="328" mass="35853">MSELAIADTVEAALVIAHVHGRVAPIDSLLRTERARGTVVKLRRGLYARRELWLGLTPTQRYQAFVIGVARGGQFLPVLSHESAAVLHGLPRIEPWPRDVHELVERGSGGRSAPGRQRHAVGIDDVDVICRDGLYLTSIERTVVDVAATSSTFSAVAAIDAALHVDRFGRASAMTTTAELLRAWERMLPFRGSARARELIEFGDGRSGSVNESNSRVTMAQLGLPVPELQRSWQIDGADYDSDFYFAGADAIGEADGKAKYTDPVLLAGRAPADVVYAEKLREDALRRRTSAFARWDYAVGMSLSRLGARLAEVGVLPTERPRLRATR</sequence>
<dbReference type="RefSeq" id="WP_130505671.1">
    <property type="nucleotide sequence ID" value="NZ_SHLC01000001.1"/>
</dbReference>
<protein>
    <submittedName>
        <fullName evidence="1">Uncharacterized protein</fullName>
    </submittedName>
</protein>